<evidence type="ECO:0000313" key="2">
    <source>
        <dbReference type="EMBL" id="MSU88176.1"/>
    </source>
</evidence>
<proteinExistence type="predicted"/>
<keyword evidence="1" id="KW-0812">Transmembrane</keyword>
<organism evidence="2 3">
    <name type="scientific">Halovulum marinum</name>
    <dbReference type="NCBI Taxonomy" id="2662447"/>
    <lineage>
        <taxon>Bacteria</taxon>
        <taxon>Pseudomonadati</taxon>
        <taxon>Pseudomonadota</taxon>
        <taxon>Alphaproteobacteria</taxon>
        <taxon>Rhodobacterales</taxon>
        <taxon>Paracoccaceae</taxon>
        <taxon>Halovulum</taxon>
    </lineage>
</organism>
<protein>
    <submittedName>
        <fullName evidence="2">Uncharacterized protein</fullName>
    </submittedName>
</protein>
<dbReference type="Proteomes" id="UP000474957">
    <property type="component" value="Unassembled WGS sequence"/>
</dbReference>
<keyword evidence="1" id="KW-0472">Membrane</keyword>
<dbReference type="RefSeq" id="WP_154443992.1">
    <property type="nucleotide sequence ID" value="NZ_WIND01000001.1"/>
</dbReference>
<keyword evidence="1" id="KW-1133">Transmembrane helix</keyword>
<keyword evidence="3" id="KW-1185">Reference proteome</keyword>
<feature type="transmembrane region" description="Helical" evidence="1">
    <location>
        <begin position="7"/>
        <end position="33"/>
    </location>
</feature>
<name>A0A6L5YUR8_9RHOB</name>
<sequence>MNIRKEIASVLIVGSLLILATIALMIVYCFAVSNRGVHLTVVAILTTSGPLVARVFEGLVRRRQIVRGVDRNCLAAEDEVLISRTLPLVMPVVGAIFAYAVML</sequence>
<gene>
    <name evidence="2" type="ORF">GE300_00925</name>
</gene>
<feature type="transmembrane region" description="Helical" evidence="1">
    <location>
        <begin position="39"/>
        <end position="60"/>
    </location>
</feature>
<comment type="caution">
    <text evidence="2">The sequence shown here is derived from an EMBL/GenBank/DDBJ whole genome shotgun (WGS) entry which is preliminary data.</text>
</comment>
<dbReference type="EMBL" id="WIND01000001">
    <property type="protein sequence ID" value="MSU88176.1"/>
    <property type="molecule type" value="Genomic_DNA"/>
</dbReference>
<accession>A0A6L5YUR8</accession>
<dbReference type="AlphaFoldDB" id="A0A6L5YUR8"/>
<reference evidence="2 3" key="1">
    <citation type="submission" date="2019-10" db="EMBL/GenBank/DDBJ databases">
        <title>Cognatihalovulum marinum gen. nov. sp. nov., a new member of the family Rhodobacteraceae isolated from deep seawater of the Northwest Indian Ocean.</title>
        <authorList>
            <person name="Ruan C."/>
            <person name="Wang J."/>
            <person name="Zheng X."/>
            <person name="Song L."/>
            <person name="Zhu Y."/>
            <person name="Huang Y."/>
            <person name="Lu Z."/>
            <person name="Du W."/>
            <person name="Huang L."/>
            <person name="Dai X."/>
        </authorList>
    </citation>
    <scope>NUCLEOTIDE SEQUENCE [LARGE SCALE GENOMIC DNA]</scope>
    <source>
        <strain evidence="2 3">2CG4</strain>
    </source>
</reference>
<evidence type="ECO:0000313" key="3">
    <source>
        <dbReference type="Proteomes" id="UP000474957"/>
    </source>
</evidence>
<feature type="transmembrane region" description="Helical" evidence="1">
    <location>
        <begin position="81"/>
        <end position="102"/>
    </location>
</feature>
<evidence type="ECO:0000256" key="1">
    <source>
        <dbReference type="SAM" id="Phobius"/>
    </source>
</evidence>